<keyword evidence="3" id="KW-1185">Reference proteome</keyword>
<dbReference type="RefSeq" id="WP_004926893.1">
    <property type="nucleotide sequence ID" value="NZ_BCMA01000022.1"/>
</dbReference>
<dbReference type="Proteomes" id="UP001233360">
    <property type="component" value="Unassembled WGS sequence"/>
</dbReference>
<reference evidence="2 3" key="1">
    <citation type="submission" date="2023-07" db="EMBL/GenBank/DDBJ databases">
        <title>Functional and genomic diversity of the sorghum phyllosphere microbiome.</title>
        <authorList>
            <person name="Shade A."/>
        </authorList>
    </citation>
    <scope>NUCLEOTIDE SEQUENCE [LARGE SCALE GENOMIC DNA]</scope>
    <source>
        <strain evidence="2 3">SORGH_AS_0887</strain>
    </source>
</reference>
<feature type="region of interest" description="Disordered" evidence="1">
    <location>
        <begin position="1"/>
        <end position="67"/>
    </location>
</feature>
<dbReference type="EMBL" id="JAUTBK010000002">
    <property type="protein sequence ID" value="MDQ1207500.1"/>
    <property type="molecule type" value="Genomic_DNA"/>
</dbReference>
<feature type="compositionally biased region" description="Basic and acidic residues" evidence="1">
    <location>
        <begin position="49"/>
        <end position="58"/>
    </location>
</feature>
<comment type="caution">
    <text evidence="2">The sequence shown here is derived from an EMBL/GenBank/DDBJ whole genome shotgun (WGS) entry which is preliminary data.</text>
</comment>
<evidence type="ECO:0000313" key="2">
    <source>
        <dbReference type="EMBL" id="MDQ1207500.1"/>
    </source>
</evidence>
<evidence type="ECO:0000256" key="1">
    <source>
        <dbReference type="SAM" id="MobiDB-lite"/>
    </source>
</evidence>
<dbReference type="GeneID" id="45234179"/>
<feature type="compositionally biased region" description="Acidic residues" evidence="1">
    <location>
        <begin position="10"/>
        <end position="25"/>
    </location>
</feature>
<evidence type="ECO:0000313" key="3">
    <source>
        <dbReference type="Proteomes" id="UP001233360"/>
    </source>
</evidence>
<organism evidence="2 3">
    <name type="scientific">Acinetobacter baylyi</name>
    <dbReference type="NCBI Taxonomy" id="202950"/>
    <lineage>
        <taxon>Bacteria</taxon>
        <taxon>Pseudomonadati</taxon>
        <taxon>Pseudomonadota</taxon>
        <taxon>Gammaproteobacteria</taxon>
        <taxon>Moraxellales</taxon>
        <taxon>Moraxellaceae</taxon>
        <taxon>Acinetobacter</taxon>
    </lineage>
</organism>
<proteinExistence type="predicted"/>
<name>A0ABU0USG6_ACIBI</name>
<protein>
    <submittedName>
        <fullName evidence="2">Uncharacterized protein</fullName>
    </submittedName>
</protein>
<sequence length="67" mass="7757">MIDEEKPLDFDDDNEPMDFGDEEFIDDKKEDELYNPITKDGSSVDPADDGERHIRPEDGDPIELEEE</sequence>
<gene>
    <name evidence="2" type="ORF">QE380_000423</name>
</gene>
<accession>A0ABU0USG6</accession>